<dbReference type="Proteomes" id="UP001146793">
    <property type="component" value="Unassembled WGS sequence"/>
</dbReference>
<organism evidence="2 3">
    <name type="scientific">Anaeramoeba flamelloides</name>
    <dbReference type="NCBI Taxonomy" id="1746091"/>
    <lineage>
        <taxon>Eukaryota</taxon>
        <taxon>Metamonada</taxon>
        <taxon>Anaeramoebidae</taxon>
        <taxon>Anaeramoeba</taxon>
    </lineage>
</organism>
<protein>
    <submittedName>
        <fullName evidence="2">Repeat protein</fullName>
    </submittedName>
</protein>
<dbReference type="InterPro" id="IPR036770">
    <property type="entry name" value="Ankyrin_rpt-contain_sf"/>
</dbReference>
<comment type="caution">
    <text evidence="2">The sequence shown here is derived from an EMBL/GenBank/DDBJ whole genome shotgun (WGS) entry which is preliminary data.</text>
</comment>
<accession>A0AAV8A7T6</accession>
<feature type="compositionally biased region" description="Basic and acidic residues" evidence="1">
    <location>
        <begin position="259"/>
        <end position="273"/>
    </location>
</feature>
<evidence type="ECO:0000313" key="2">
    <source>
        <dbReference type="EMBL" id="KAJ3448852.1"/>
    </source>
</evidence>
<dbReference type="AlphaFoldDB" id="A0AAV8A7T6"/>
<feature type="region of interest" description="Disordered" evidence="1">
    <location>
        <begin position="1"/>
        <end position="29"/>
    </location>
</feature>
<reference evidence="2" key="1">
    <citation type="submission" date="2022-08" db="EMBL/GenBank/DDBJ databases">
        <title>Novel sulphate-reducing endosymbionts in the free-living metamonad Anaeramoeba.</title>
        <authorList>
            <person name="Jerlstrom-Hultqvist J."/>
            <person name="Cepicka I."/>
            <person name="Gallot-Lavallee L."/>
            <person name="Salas-Leiva D."/>
            <person name="Curtis B.A."/>
            <person name="Zahonova K."/>
            <person name="Pipaliya S."/>
            <person name="Dacks J."/>
            <person name="Roger A.J."/>
        </authorList>
    </citation>
    <scope>NUCLEOTIDE SEQUENCE</scope>
    <source>
        <strain evidence="2">Busselton2</strain>
    </source>
</reference>
<dbReference type="SUPFAM" id="SSF48403">
    <property type="entry name" value="Ankyrin repeat"/>
    <property type="match status" value="1"/>
</dbReference>
<dbReference type="EMBL" id="JANTQA010000015">
    <property type="protein sequence ID" value="KAJ3448852.1"/>
    <property type="molecule type" value="Genomic_DNA"/>
</dbReference>
<sequence>MNNLQTNSRSNKRKRSVSNLRLSLQNKPTPNSIRSVLESGCDPNEIYEDGTNPLILSLRLNLPKEIIQVLLNFGAELYCEEMITTGREVPKQLYPLIRSHFCINYEFYSLLVRNDLVDSEYHKIKFNQFWANYRMRNTNLLNKSTNWKTISQKLDKRQFKIFMVWVYCGLISNFKEFNTIIELLNFSEIIFEMKSGKAGLMKDLNSLYFQNTTKDLELILLSPNNNQEIIQKLLNGNSNIKNEEIEIENEINIYTENEKKKEKEKEKENKNENEENEIENESNTVLNFHQIVLVARSKYWRKKILNNINNNKNKIIINNNNNNLYKKTMQLYVRIPQNEIKSFNIYKYLIYNDKLNDINLTKKELKNLRFILQRFSASILSHFNFELTELLLKK</sequence>
<proteinExistence type="predicted"/>
<evidence type="ECO:0000313" key="3">
    <source>
        <dbReference type="Proteomes" id="UP001146793"/>
    </source>
</evidence>
<evidence type="ECO:0000256" key="1">
    <source>
        <dbReference type="SAM" id="MobiDB-lite"/>
    </source>
</evidence>
<gene>
    <name evidence="2" type="ORF">M0812_01338</name>
</gene>
<name>A0AAV8A7T6_9EUKA</name>
<feature type="region of interest" description="Disordered" evidence="1">
    <location>
        <begin position="259"/>
        <end position="280"/>
    </location>
</feature>